<keyword evidence="2" id="KW-0645">Protease</keyword>
<keyword evidence="5" id="KW-0788">Thiol protease</keyword>
<keyword evidence="10" id="KW-1185">Reference proteome</keyword>
<evidence type="ECO:0000256" key="2">
    <source>
        <dbReference type="ARBA" id="ARBA00022670"/>
    </source>
</evidence>
<feature type="domain" description="Peptidase C1A papain C-terminal" evidence="8">
    <location>
        <begin position="60"/>
        <end position="279"/>
    </location>
</feature>
<dbReference type="Pfam" id="PF00112">
    <property type="entry name" value="Peptidase_C1"/>
    <property type="match status" value="1"/>
</dbReference>
<dbReference type="PRINTS" id="PR00705">
    <property type="entry name" value="PAPAIN"/>
</dbReference>
<proteinExistence type="inferred from homology"/>
<dbReference type="FunFam" id="2.40.50.170:FF:000001">
    <property type="entry name" value="Cathepsin L1"/>
    <property type="match status" value="1"/>
</dbReference>
<evidence type="ECO:0000313" key="9">
    <source>
        <dbReference type="EMBL" id="KAB7504466.1"/>
    </source>
</evidence>
<evidence type="ECO:0000256" key="7">
    <source>
        <dbReference type="ARBA" id="ARBA00023157"/>
    </source>
</evidence>
<dbReference type="InterPro" id="IPR013128">
    <property type="entry name" value="Peptidase_C1A"/>
</dbReference>
<evidence type="ECO:0000256" key="6">
    <source>
        <dbReference type="ARBA" id="ARBA00023145"/>
    </source>
</evidence>
<dbReference type="PROSITE" id="PS00139">
    <property type="entry name" value="THIOL_PROTEASE_CYS"/>
    <property type="match status" value="1"/>
</dbReference>
<dbReference type="InterPro" id="IPR038765">
    <property type="entry name" value="Papain-like_cys_pep_sf"/>
</dbReference>
<dbReference type="GO" id="GO:0005767">
    <property type="term" value="C:secondary lysosome"/>
    <property type="evidence" value="ECO:0007669"/>
    <property type="project" value="UniProtKB-ARBA"/>
</dbReference>
<keyword evidence="6" id="KW-0865">Zymogen</keyword>
<evidence type="ECO:0000259" key="8">
    <source>
        <dbReference type="SMART" id="SM00645"/>
    </source>
</evidence>
<dbReference type="OrthoDB" id="6479863at2759"/>
<reference evidence="9 10" key="1">
    <citation type="journal article" date="2019" name="PLoS Biol.">
        <title>Sex chromosomes control vertical transmission of feminizing Wolbachia symbionts in an isopod.</title>
        <authorList>
            <person name="Becking T."/>
            <person name="Chebbi M.A."/>
            <person name="Giraud I."/>
            <person name="Moumen B."/>
            <person name="Laverre T."/>
            <person name="Caubet Y."/>
            <person name="Peccoud J."/>
            <person name="Gilbert C."/>
            <person name="Cordaux R."/>
        </authorList>
    </citation>
    <scope>NUCLEOTIDE SEQUENCE [LARGE SCALE GENOMIC DNA]</scope>
    <source>
        <strain evidence="9">ANa2</strain>
        <tissue evidence="9">Whole body excluding digestive tract and cuticle</tissue>
    </source>
</reference>
<comment type="caution">
    <text evidence="9">The sequence shown here is derived from an EMBL/GenBank/DDBJ whole genome shotgun (WGS) entry which is preliminary data.</text>
</comment>
<dbReference type="SMART" id="SM00645">
    <property type="entry name" value="Pept_C1"/>
    <property type="match status" value="1"/>
</dbReference>
<dbReference type="InterPro" id="IPR000169">
    <property type="entry name" value="Pept_cys_AS"/>
</dbReference>
<dbReference type="CDD" id="cd02248">
    <property type="entry name" value="Peptidase_C1A"/>
    <property type="match status" value="1"/>
</dbReference>
<dbReference type="InterPro" id="IPR025660">
    <property type="entry name" value="Pept_his_AS"/>
</dbReference>
<name>A0A5N5TCU3_9CRUS</name>
<dbReference type="PANTHER" id="PTHR12411">
    <property type="entry name" value="CYSTEINE PROTEASE FAMILY C1-RELATED"/>
    <property type="match status" value="1"/>
</dbReference>
<dbReference type="InterPro" id="IPR039417">
    <property type="entry name" value="Peptidase_C1A_papain-like"/>
</dbReference>
<comment type="similarity">
    <text evidence="1">Belongs to the peptidase C1 family.</text>
</comment>
<dbReference type="Gene3D" id="3.90.70.10">
    <property type="entry name" value="Cysteine proteinases"/>
    <property type="match status" value="1"/>
</dbReference>
<keyword evidence="7" id="KW-1015">Disulfide bond</keyword>
<protein>
    <submittedName>
        <fullName evidence="9">Cathepsin L1</fullName>
    </submittedName>
</protein>
<dbReference type="EMBL" id="SEYY01003105">
    <property type="protein sequence ID" value="KAB7504466.1"/>
    <property type="molecule type" value="Genomic_DNA"/>
</dbReference>
<dbReference type="Proteomes" id="UP000326759">
    <property type="component" value="Unassembled WGS sequence"/>
</dbReference>
<evidence type="ECO:0000256" key="4">
    <source>
        <dbReference type="ARBA" id="ARBA00022801"/>
    </source>
</evidence>
<dbReference type="FunFam" id="3.90.70.10:FF:000006">
    <property type="entry name" value="Cathepsin S"/>
    <property type="match status" value="1"/>
</dbReference>
<dbReference type="GO" id="GO:0005768">
    <property type="term" value="C:endosome"/>
    <property type="evidence" value="ECO:0007669"/>
    <property type="project" value="UniProtKB-ARBA"/>
</dbReference>
<dbReference type="PROSITE" id="PS00639">
    <property type="entry name" value="THIOL_PROTEASE_HIS"/>
    <property type="match status" value="1"/>
</dbReference>
<sequence>MLLNTIKRYYEGKETFRIGVNQFSDMFAFERQQQNGIKFDAETTGKNGVTFIPPHKDVQIPYSIDWRKSGAVTEVKNQGQCGSCWAFSATGSLEGQHFRKSGKLVSLSEQNLVDCVVKGTLREDCDGGLMTDAFDYINKNGGIDTEESYPYKAENGKCHFSNKTIGATDKGFVKIETFNEDALLKAVATVGPIAVAVEVTDKFEDYQDGIFYDPDCSSHNPHKLNHGVLVVGYGTNEGGEDYWLVKNSWGADWGMNGYLMMSRGQSNNCGIATMASYPLV</sequence>
<evidence type="ECO:0000256" key="3">
    <source>
        <dbReference type="ARBA" id="ARBA00022729"/>
    </source>
</evidence>
<dbReference type="PROSITE" id="PS00640">
    <property type="entry name" value="THIOL_PROTEASE_ASN"/>
    <property type="match status" value="1"/>
</dbReference>
<dbReference type="GO" id="GO:0006508">
    <property type="term" value="P:proteolysis"/>
    <property type="evidence" value="ECO:0007669"/>
    <property type="project" value="UniProtKB-KW"/>
</dbReference>
<keyword evidence="4" id="KW-0378">Hydrolase</keyword>
<accession>A0A5N5TCU3</accession>
<keyword evidence="3" id="KW-0732">Signal</keyword>
<evidence type="ECO:0000313" key="10">
    <source>
        <dbReference type="Proteomes" id="UP000326759"/>
    </source>
</evidence>
<dbReference type="InterPro" id="IPR000668">
    <property type="entry name" value="Peptidase_C1A_C"/>
</dbReference>
<dbReference type="SUPFAM" id="SSF54001">
    <property type="entry name" value="Cysteine proteinases"/>
    <property type="match status" value="1"/>
</dbReference>
<gene>
    <name evidence="9" type="primary">CTSL_0</name>
    <name evidence="9" type="ORF">Anas_11317</name>
</gene>
<dbReference type="AlphaFoldDB" id="A0A5N5TCU3"/>
<dbReference type="GO" id="GO:0008234">
    <property type="term" value="F:cysteine-type peptidase activity"/>
    <property type="evidence" value="ECO:0007669"/>
    <property type="project" value="UniProtKB-KW"/>
</dbReference>
<evidence type="ECO:0000256" key="1">
    <source>
        <dbReference type="ARBA" id="ARBA00008455"/>
    </source>
</evidence>
<dbReference type="InterPro" id="IPR025661">
    <property type="entry name" value="Pept_asp_AS"/>
</dbReference>
<evidence type="ECO:0000256" key="5">
    <source>
        <dbReference type="ARBA" id="ARBA00022807"/>
    </source>
</evidence>
<organism evidence="9 10">
    <name type="scientific">Armadillidium nasatum</name>
    <dbReference type="NCBI Taxonomy" id="96803"/>
    <lineage>
        <taxon>Eukaryota</taxon>
        <taxon>Metazoa</taxon>
        <taxon>Ecdysozoa</taxon>
        <taxon>Arthropoda</taxon>
        <taxon>Crustacea</taxon>
        <taxon>Multicrustacea</taxon>
        <taxon>Malacostraca</taxon>
        <taxon>Eumalacostraca</taxon>
        <taxon>Peracarida</taxon>
        <taxon>Isopoda</taxon>
        <taxon>Oniscidea</taxon>
        <taxon>Crinocheta</taxon>
        <taxon>Armadillidiidae</taxon>
        <taxon>Armadillidium</taxon>
    </lineage>
</organism>